<evidence type="ECO:0000313" key="1">
    <source>
        <dbReference type="EMBL" id="KAI4314824.1"/>
    </source>
</evidence>
<proteinExistence type="predicted"/>
<protein>
    <submittedName>
        <fullName evidence="1">Uncharacterized protein</fullName>
    </submittedName>
</protein>
<gene>
    <name evidence="1" type="ORF">L6164_027692</name>
</gene>
<dbReference type="Proteomes" id="UP000828941">
    <property type="component" value="Chromosome 11"/>
</dbReference>
<evidence type="ECO:0000313" key="2">
    <source>
        <dbReference type="Proteomes" id="UP000828941"/>
    </source>
</evidence>
<sequence length="288" mass="31878">MAAITTISFNPSSKFLRTSLVKPGSLNRTSFTDTLSSSRSIFCGGFVIKEAICGTSRLWVPNSMDELTRTSAFRDRDRDSDEGVRVLEQEAFIDGSNKFQSKFVFRDVEATLNKLSKWIVAGLFGAVILCRHDAEGLWFAAGSVLNAMLSLALKQILNQERPSALKSDPGMPSSHAQSIFFTVMFAVLSSIEWLGINGLTITTSALAFGLGSYFTYLRVSQQLHTVSQVLVGAAIGSIYSILWYWSWNSFVLNAFMSSLLVRIIVVLGSIGICLGFVVYVIRYWLREE</sequence>
<organism evidence="1 2">
    <name type="scientific">Bauhinia variegata</name>
    <name type="common">Purple orchid tree</name>
    <name type="synonym">Phanera variegata</name>
    <dbReference type="NCBI Taxonomy" id="167791"/>
    <lineage>
        <taxon>Eukaryota</taxon>
        <taxon>Viridiplantae</taxon>
        <taxon>Streptophyta</taxon>
        <taxon>Embryophyta</taxon>
        <taxon>Tracheophyta</taxon>
        <taxon>Spermatophyta</taxon>
        <taxon>Magnoliopsida</taxon>
        <taxon>eudicotyledons</taxon>
        <taxon>Gunneridae</taxon>
        <taxon>Pentapetalae</taxon>
        <taxon>rosids</taxon>
        <taxon>fabids</taxon>
        <taxon>Fabales</taxon>
        <taxon>Fabaceae</taxon>
        <taxon>Cercidoideae</taxon>
        <taxon>Cercideae</taxon>
        <taxon>Bauhiniinae</taxon>
        <taxon>Bauhinia</taxon>
    </lineage>
</organism>
<dbReference type="EMBL" id="CM039436">
    <property type="protein sequence ID" value="KAI4314824.1"/>
    <property type="molecule type" value="Genomic_DNA"/>
</dbReference>
<keyword evidence="2" id="KW-1185">Reference proteome</keyword>
<accession>A0ACB9LVC5</accession>
<reference evidence="1 2" key="1">
    <citation type="journal article" date="2022" name="DNA Res.">
        <title>Chromosomal-level genome assembly of the orchid tree Bauhinia variegata (Leguminosae; Cercidoideae) supports the allotetraploid origin hypothesis of Bauhinia.</title>
        <authorList>
            <person name="Zhong Y."/>
            <person name="Chen Y."/>
            <person name="Zheng D."/>
            <person name="Pang J."/>
            <person name="Liu Y."/>
            <person name="Luo S."/>
            <person name="Meng S."/>
            <person name="Qian L."/>
            <person name="Wei D."/>
            <person name="Dai S."/>
            <person name="Zhou R."/>
        </authorList>
    </citation>
    <scope>NUCLEOTIDE SEQUENCE [LARGE SCALE GENOMIC DNA]</scope>
    <source>
        <strain evidence="1">BV-YZ2020</strain>
    </source>
</reference>
<name>A0ACB9LVC5_BAUVA</name>
<comment type="caution">
    <text evidence="1">The sequence shown here is derived from an EMBL/GenBank/DDBJ whole genome shotgun (WGS) entry which is preliminary data.</text>
</comment>